<dbReference type="PANTHER" id="PTHR31576:SF2">
    <property type="entry name" value="TATA BOX-BINDING PROTEIN-ASSOCIATED FACTOR RNA POLYMERASE I SUBUNIT B"/>
    <property type="match status" value="1"/>
</dbReference>
<evidence type="ECO:0000313" key="12">
    <source>
        <dbReference type="EMBL" id="OQR97379.1"/>
    </source>
</evidence>
<comment type="subcellular location">
    <subcellularLocation>
        <location evidence="1">Nucleus</location>
        <location evidence="1">Nucleolus</location>
    </subcellularLocation>
</comment>
<keyword evidence="7" id="KW-0238">DNA-binding</keyword>
<keyword evidence="6" id="KW-0805">Transcription regulation</keyword>
<dbReference type="InterPro" id="IPR033599">
    <property type="entry name" value="TAF1B/Rrn7"/>
</dbReference>
<dbReference type="GO" id="GO:0006355">
    <property type="term" value="P:regulation of DNA-templated transcription"/>
    <property type="evidence" value="ECO:0007669"/>
    <property type="project" value="InterPro"/>
</dbReference>
<evidence type="ECO:0000256" key="8">
    <source>
        <dbReference type="ARBA" id="ARBA00023163"/>
    </source>
</evidence>
<evidence type="ECO:0000256" key="6">
    <source>
        <dbReference type="ARBA" id="ARBA00023015"/>
    </source>
</evidence>
<dbReference type="PANTHER" id="PTHR31576">
    <property type="entry name" value="TATA BOX-BINDING PROTEIN-ASSOCIATED FACTOR RNA POLYMERASE I SUBUNIT B"/>
    <property type="match status" value="1"/>
</dbReference>
<evidence type="ECO:0000256" key="9">
    <source>
        <dbReference type="ARBA" id="ARBA00023242"/>
    </source>
</evidence>
<keyword evidence="9" id="KW-0539">Nucleus</keyword>
<name>A0A1V9ZHB2_9STRA</name>
<dbReference type="PROSITE" id="PS50114">
    <property type="entry name" value="GATA_ZN_FINGER_2"/>
    <property type="match status" value="1"/>
</dbReference>
<comment type="similarity">
    <text evidence="2">Belongs to the RRN7/TAF1B family.</text>
</comment>
<dbReference type="InterPro" id="IPR048540">
    <property type="entry name" value="Rrn7_cyclin_N"/>
</dbReference>
<evidence type="ECO:0000256" key="10">
    <source>
        <dbReference type="PROSITE-ProRule" id="PRU00094"/>
    </source>
</evidence>
<evidence type="ECO:0000256" key="4">
    <source>
        <dbReference type="ARBA" id="ARBA00022771"/>
    </source>
</evidence>
<dbReference type="OrthoDB" id="266138at2759"/>
<evidence type="ECO:0000313" key="13">
    <source>
        <dbReference type="Proteomes" id="UP000243217"/>
    </source>
</evidence>
<dbReference type="GO" id="GO:0042790">
    <property type="term" value="P:nucleolar large rRNA transcription by RNA polymerase I"/>
    <property type="evidence" value="ECO:0007669"/>
    <property type="project" value="TreeGrafter"/>
</dbReference>
<evidence type="ECO:0000256" key="3">
    <source>
        <dbReference type="ARBA" id="ARBA00022723"/>
    </source>
</evidence>
<comment type="caution">
    <text evidence="12">The sequence shown here is derived from an EMBL/GenBank/DDBJ whole genome shotgun (WGS) entry which is preliminary data.</text>
</comment>
<keyword evidence="3" id="KW-0479">Metal-binding</keyword>
<gene>
    <name evidence="12" type="ORF">THRCLA_07001</name>
</gene>
<feature type="domain" description="GATA-type" evidence="11">
    <location>
        <begin position="8"/>
        <end position="33"/>
    </location>
</feature>
<evidence type="ECO:0000256" key="1">
    <source>
        <dbReference type="ARBA" id="ARBA00004604"/>
    </source>
</evidence>
<keyword evidence="4 10" id="KW-0863">Zinc-finger</keyword>
<dbReference type="STRING" id="74557.A0A1V9ZHB2"/>
<evidence type="ECO:0000259" key="11">
    <source>
        <dbReference type="PROSITE" id="PS50114"/>
    </source>
</evidence>
<dbReference type="GO" id="GO:0001164">
    <property type="term" value="F:RNA polymerase I core promoter sequence-specific DNA binding"/>
    <property type="evidence" value="ECO:0007669"/>
    <property type="project" value="InterPro"/>
</dbReference>
<keyword evidence="13" id="KW-1185">Reference proteome</keyword>
<dbReference type="GO" id="GO:0008270">
    <property type="term" value="F:zinc ion binding"/>
    <property type="evidence" value="ECO:0007669"/>
    <property type="project" value="UniProtKB-KW"/>
</dbReference>
<evidence type="ECO:0000256" key="5">
    <source>
        <dbReference type="ARBA" id="ARBA00022833"/>
    </source>
</evidence>
<keyword evidence="5" id="KW-0862">Zinc</keyword>
<feature type="non-terminal residue" evidence="12">
    <location>
        <position position="505"/>
    </location>
</feature>
<dbReference type="Pfam" id="PF20644">
    <property type="entry name" value="Rrn7_cyclin_N"/>
    <property type="match status" value="1"/>
</dbReference>
<evidence type="ECO:0000256" key="7">
    <source>
        <dbReference type="ARBA" id="ARBA00023125"/>
    </source>
</evidence>
<dbReference type="AlphaFoldDB" id="A0A1V9ZHB2"/>
<dbReference type="Proteomes" id="UP000243217">
    <property type="component" value="Unassembled WGS sequence"/>
</dbReference>
<accession>A0A1V9ZHB2</accession>
<dbReference type="EMBL" id="JNBS01001916">
    <property type="protein sequence ID" value="OQR97379.1"/>
    <property type="molecule type" value="Genomic_DNA"/>
</dbReference>
<reference evidence="12 13" key="1">
    <citation type="journal article" date="2014" name="Genome Biol. Evol.">
        <title>The secreted proteins of Achlya hypogyna and Thraustotheca clavata identify the ancestral oomycete secretome and reveal gene acquisitions by horizontal gene transfer.</title>
        <authorList>
            <person name="Misner I."/>
            <person name="Blouin N."/>
            <person name="Leonard G."/>
            <person name="Richards T.A."/>
            <person name="Lane C.E."/>
        </authorList>
    </citation>
    <scope>NUCLEOTIDE SEQUENCE [LARGE SCALE GENOMIC DNA]</scope>
    <source>
        <strain evidence="12 13">ATCC 34112</strain>
    </source>
</reference>
<proteinExistence type="inferred from homology"/>
<sequence length="505" mass="57522">MRAFEFFCTTCGVTGEENFSKNDFGESVCNICGTQNHQQSRIEVLDEDDVFGQGLNISIRRRNIRRGRKLRVVAEKEKKPLVTLENCLHVTQTILSMQAEALAELIHDQELPNIVRELWFHFLECWNVKGARPLLNCFISMVIAKEKPADALQADGYEAQWNLRITEAEFEDSQLSKFSLQSHIAILYLACRLRHNGIVIGDLISFIVHGQIPYGSVLSLLPEEMQISMAPIAVSYFNTNLYQARITTTAISTEVNYLHYHLDLKLPPLNWSLALTNFTKALNLPKQVQTNYHRLCLVLAPDEYPALEGNDKRLLLLPSELDFVARLAMSIKLCPSWHLWTYNSNENYQGMRLTLNPYDRKPVLKRKHLNAFVDVVDNNRHGRFLHVSMPAAFDGHIEHLQELASTDNTADTIASNPVTAFAPQHSSVGAPIDPGMKNGQLTMPSDIKATHFYPFYQNVDMRMTNLHGAMENLIDLIAEYMDMSRFTVLESICRLEKVVLPHLRV</sequence>
<dbReference type="GO" id="GO:0070860">
    <property type="term" value="C:RNA polymerase I core factor complex"/>
    <property type="evidence" value="ECO:0007669"/>
    <property type="project" value="InterPro"/>
</dbReference>
<evidence type="ECO:0000256" key="2">
    <source>
        <dbReference type="ARBA" id="ARBA00006899"/>
    </source>
</evidence>
<organism evidence="12 13">
    <name type="scientific">Thraustotheca clavata</name>
    <dbReference type="NCBI Taxonomy" id="74557"/>
    <lineage>
        <taxon>Eukaryota</taxon>
        <taxon>Sar</taxon>
        <taxon>Stramenopiles</taxon>
        <taxon>Oomycota</taxon>
        <taxon>Saprolegniomycetes</taxon>
        <taxon>Saprolegniales</taxon>
        <taxon>Achlyaceae</taxon>
        <taxon>Thraustotheca</taxon>
    </lineage>
</organism>
<dbReference type="InterPro" id="IPR000679">
    <property type="entry name" value="Znf_GATA"/>
</dbReference>
<keyword evidence="8" id="KW-0804">Transcription</keyword>
<protein>
    <recommendedName>
        <fullName evidence="11">GATA-type domain-containing protein</fullName>
    </recommendedName>
</protein>